<dbReference type="Proteomes" id="UP000295371">
    <property type="component" value="Unassembled WGS sequence"/>
</dbReference>
<dbReference type="InterPro" id="IPR022292">
    <property type="entry name" value="CHP03843"/>
</dbReference>
<accession>A0A4V3ENA9</accession>
<comment type="caution">
    <text evidence="1">The sequence shown here is derived from an EMBL/GenBank/DDBJ whole genome shotgun (WGS) entry which is preliminary data.</text>
</comment>
<organism evidence="1 2">
    <name type="scientific">Naumannella halotolerans</name>
    <dbReference type="NCBI Taxonomy" id="993414"/>
    <lineage>
        <taxon>Bacteria</taxon>
        <taxon>Bacillati</taxon>
        <taxon>Actinomycetota</taxon>
        <taxon>Actinomycetes</taxon>
        <taxon>Propionibacteriales</taxon>
        <taxon>Propionibacteriaceae</taxon>
        <taxon>Naumannella</taxon>
    </lineage>
</organism>
<sequence>MEFSGGDPDLVLDPDFDGDWDLKGRLSGASNATFLAQVGERLGVYKPVRGERPLGDFPDGTLACREVAAYRLSAAAGYDLVPATVLIDGPFGTGSLQAWVDPAEEDPVQVVGDGDDLRDRIPVIEAYGRFDEPLWVVHDNSDRLRELALFDLVANNADRKGGHVLAQARPDGPTRIFGIDHGICFHALDKVRTVLWGFAEEKFSDHHRELLQRSGEVAGELSELLSITEVIAIEQRVENLLRLGRFPEPVEDRYPFPWPPL</sequence>
<evidence type="ECO:0000313" key="1">
    <source>
        <dbReference type="EMBL" id="TDT33068.1"/>
    </source>
</evidence>
<evidence type="ECO:0000313" key="2">
    <source>
        <dbReference type="Proteomes" id="UP000295371"/>
    </source>
</evidence>
<name>A0A4V3ENA9_9ACTN</name>
<keyword evidence="2" id="KW-1185">Reference proteome</keyword>
<proteinExistence type="predicted"/>
<dbReference type="AlphaFoldDB" id="A0A4V3ENA9"/>
<protein>
    <submittedName>
        <fullName evidence="1">Putative repeat protein (TIGR03843 family)</fullName>
    </submittedName>
</protein>
<dbReference type="NCBIfam" id="TIGR03843">
    <property type="entry name" value="SCO1664 family protein"/>
    <property type="match status" value="1"/>
</dbReference>
<gene>
    <name evidence="1" type="ORF">CLV29_0665</name>
</gene>
<dbReference type="RefSeq" id="WP_133753637.1">
    <property type="nucleotide sequence ID" value="NZ_CP171129.1"/>
</dbReference>
<dbReference type="EMBL" id="SOAW01000001">
    <property type="protein sequence ID" value="TDT33068.1"/>
    <property type="molecule type" value="Genomic_DNA"/>
</dbReference>
<dbReference type="OrthoDB" id="3423180at2"/>
<reference evidence="1 2" key="1">
    <citation type="submission" date="2019-03" db="EMBL/GenBank/DDBJ databases">
        <title>Genomic Encyclopedia of Archaeal and Bacterial Type Strains, Phase II (KMG-II): from individual species to whole genera.</title>
        <authorList>
            <person name="Goeker M."/>
        </authorList>
    </citation>
    <scope>NUCLEOTIDE SEQUENCE [LARGE SCALE GENOMIC DNA]</scope>
    <source>
        <strain evidence="1 2">DSM 24323</strain>
    </source>
</reference>